<accession>A0A7K0J7B8</accession>
<feature type="compositionally biased region" description="Polar residues" evidence="1">
    <location>
        <begin position="242"/>
        <end position="252"/>
    </location>
</feature>
<evidence type="ECO:0000256" key="1">
    <source>
        <dbReference type="SAM" id="MobiDB-lite"/>
    </source>
</evidence>
<evidence type="ECO:0000313" key="3">
    <source>
        <dbReference type="Proteomes" id="UP000466104"/>
    </source>
</evidence>
<protein>
    <submittedName>
        <fullName evidence="2">Carotenoid dehydrogenase</fullName>
    </submittedName>
</protein>
<dbReference type="Proteomes" id="UP000466104">
    <property type="component" value="Unassembled WGS sequence"/>
</dbReference>
<dbReference type="InterPro" id="IPR036188">
    <property type="entry name" value="FAD/NAD-bd_sf"/>
</dbReference>
<proteinExistence type="predicted"/>
<dbReference type="EMBL" id="VUMG01000002">
    <property type="protein sequence ID" value="MSS45851.1"/>
    <property type="molecule type" value="Genomic_DNA"/>
</dbReference>
<dbReference type="RefSeq" id="WP_154563221.1">
    <property type="nucleotide sequence ID" value="NZ_VUMG01000002.1"/>
</dbReference>
<evidence type="ECO:0000313" key="2">
    <source>
        <dbReference type="EMBL" id="MSS45851.1"/>
    </source>
</evidence>
<keyword evidence="3" id="KW-1185">Reference proteome</keyword>
<gene>
    <name evidence="2" type="ORF">FYJ43_07335</name>
</gene>
<comment type="caution">
    <text evidence="2">The sequence shown here is derived from an EMBL/GenBank/DDBJ whole genome shotgun (WGS) entry which is preliminary data.</text>
</comment>
<dbReference type="SUPFAM" id="SSF51905">
    <property type="entry name" value="FAD/NAD(P)-binding domain"/>
    <property type="match status" value="1"/>
</dbReference>
<dbReference type="AlphaFoldDB" id="A0A7K0J7B8"/>
<reference evidence="2 3" key="1">
    <citation type="submission" date="2019-08" db="EMBL/GenBank/DDBJ databases">
        <title>In-depth cultivation of the pig gut microbiome towards novel bacterial diversity and tailored functional studies.</title>
        <authorList>
            <person name="Wylensek D."/>
            <person name="Hitch T.C.A."/>
            <person name="Clavel T."/>
        </authorList>
    </citation>
    <scope>NUCLEOTIDE SEQUENCE [LARGE SCALE GENOMIC DNA]</scope>
    <source>
        <strain evidence="2 3">WCA-380-WT-3A</strain>
    </source>
</reference>
<feature type="region of interest" description="Disordered" evidence="1">
    <location>
        <begin position="355"/>
        <end position="388"/>
    </location>
</feature>
<name>A0A7K0J7B8_9ACTN</name>
<sequence>MGVVHIVGDELVALAAALRLARVGHKVTIISSSPRWHKNADHPLAAELGATLELPSAWRDLFAKSGRAMDAELAGLGLNLVTEPDRHISSGTTAISLPTERGAQIRTVRNCYGDDTAQKWRNVLNHADDVWQARRRHGVEHEVTSRPNPLPTPIHLDLPSPLAELSGNETRLAVTRVFGCWNLVGPDGPTDLQPLLTLLDQRLSRRGVIVDPSPDDCPDAIIDTTAPAPRRTRWHRPARPWNSPTITVSTSAEPPAHHGMDHRLDWTPEGLVETWTWWDGTWTHHICHNHTRPVPNPNLGTEWSSWRDRPPMVWHRNGSTPVLVASPASHGGPEPWARLLTGALATYLTHEKLTGDNIRPSNKAIGAAGRPRRRHSSTDGVSARRLER</sequence>
<feature type="region of interest" description="Disordered" evidence="1">
    <location>
        <begin position="230"/>
        <end position="255"/>
    </location>
</feature>
<organism evidence="2 3">
    <name type="scientific">Cutibacterium porci</name>
    <dbReference type="NCBI Taxonomy" id="2605781"/>
    <lineage>
        <taxon>Bacteria</taxon>
        <taxon>Bacillati</taxon>
        <taxon>Actinomycetota</taxon>
        <taxon>Actinomycetes</taxon>
        <taxon>Propionibacteriales</taxon>
        <taxon>Propionibacteriaceae</taxon>
        <taxon>Cutibacterium</taxon>
    </lineage>
</organism>